<comment type="similarity">
    <text evidence="4">Belongs to the GbsR family.</text>
</comment>
<organism evidence="5 6">
    <name type="scientific">Coraliomargarita sinensis</name>
    <dbReference type="NCBI Taxonomy" id="2174842"/>
    <lineage>
        <taxon>Bacteria</taxon>
        <taxon>Pseudomonadati</taxon>
        <taxon>Verrucomicrobiota</taxon>
        <taxon>Opitutia</taxon>
        <taxon>Puniceicoccales</taxon>
        <taxon>Coraliomargaritaceae</taxon>
        <taxon>Coraliomargarita</taxon>
    </lineage>
</organism>
<evidence type="ECO:0000256" key="1">
    <source>
        <dbReference type="ARBA" id="ARBA00023015"/>
    </source>
</evidence>
<evidence type="ECO:0000256" key="4">
    <source>
        <dbReference type="PIRNR" id="PIRNR006707"/>
    </source>
</evidence>
<evidence type="ECO:0000313" key="6">
    <source>
        <dbReference type="Proteomes" id="UP000247099"/>
    </source>
</evidence>
<dbReference type="InterPro" id="IPR036388">
    <property type="entry name" value="WH-like_DNA-bd_sf"/>
</dbReference>
<dbReference type="GO" id="GO:0003700">
    <property type="term" value="F:DNA-binding transcription factor activity"/>
    <property type="evidence" value="ECO:0007669"/>
    <property type="project" value="InterPro"/>
</dbReference>
<reference evidence="5 6" key="1">
    <citation type="submission" date="2018-05" db="EMBL/GenBank/DDBJ databases">
        <title>Coraliomargarita sinensis sp. nov., isolated from a marine solar saltern.</title>
        <authorList>
            <person name="Zhou L.Y."/>
        </authorList>
    </citation>
    <scope>NUCLEOTIDE SEQUENCE [LARGE SCALE GENOMIC DNA]</scope>
    <source>
        <strain evidence="5 6">WN38</strain>
    </source>
</reference>
<dbReference type="InterPro" id="IPR036390">
    <property type="entry name" value="WH_DNA-bd_sf"/>
</dbReference>
<gene>
    <name evidence="5" type="ORF">DDZ13_10385</name>
</gene>
<name>A0A317ZE62_9BACT</name>
<keyword evidence="3 4" id="KW-0804">Transcription</keyword>
<comment type="caution">
    <text evidence="5">The sequence shown here is derived from an EMBL/GenBank/DDBJ whole genome shotgun (WGS) entry which is preliminary data.</text>
</comment>
<keyword evidence="6" id="KW-1185">Reference proteome</keyword>
<dbReference type="EMBL" id="QHJQ01000007">
    <property type="protein sequence ID" value="PXA03694.1"/>
    <property type="molecule type" value="Genomic_DNA"/>
</dbReference>
<dbReference type="InterPro" id="IPR052362">
    <property type="entry name" value="HTH-GbsR_regulator"/>
</dbReference>
<dbReference type="PANTHER" id="PTHR38465:SF1">
    <property type="entry name" value="HTH-TYPE TRANSCRIPTIONAL REGULATOR MJ1563-RELATED"/>
    <property type="match status" value="1"/>
</dbReference>
<evidence type="ECO:0000313" key="5">
    <source>
        <dbReference type="EMBL" id="PXA03694.1"/>
    </source>
</evidence>
<dbReference type="GO" id="GO:0003677">
    <property type="term" value="F:DNA binding"/>
    <property type="evidence" value="ECO:0007669"/>
    <property type="project" value="UniProtKB-UniRule"/>
</dbReference>
<dbReference type="OrthoDB" id="9791954at2"/>
<keyword evidence="1 4" id="KW-0805">Transcription regulation</keyword>
<evidence type="ECO:0000256" key="3">
    <source>
        <dbReference type="ARBA" id="ARBA00023163"/>
    </source>
</evidence>
<dbReference type="InParanoid" id="A0A317ZE62"/>
<keyword evidence="2 4" id="KW-0238">DNA-binding</keyword>
<dbReference type="Gene3D" id="1.10.10.10">
    <property type="entry name" value="Winged helix-like DNA-binding domain superfamily/Winged helix DNA-binding domain"/>
    <property type="match status" value="1"/>
</dbReference>
<protein>
    <recommendedName>
        <fullName evidence="4">HTH-type transcriptional regulator</fullName>
    </recommendedName>
</protein>
<dbReference type="SUPFAM" id="SSF46785">
    <property type="entry name" value="Winged helix' DNA-binding domain"/>
    <property type="match status" value="1"/>
</dbReference>
<sequence>MTAPNQPQQLASWEVAMIDSFVRAATLIGLPRSIGEIYGLLYCSPDPLTFDEIEARLGISRGSVSGGLKTLRQLGAVKLQYAPGSRKDHYVPELSMERLVRGFIADQFTPHLESSVERLDAIETELADEPDAARRQHASQRLNTLRTWRRRAEKLLPIVLAVLGGGRALLSKGEDSPANIV</sequence>
<dbReference type="Proteomes" id="UP000247099">
    <property type="component" value="Unassembled WGS sequence"/>
</dbReference>
<evidence type="ECO:0000256" key="2">
    <source>
        <dbReference type="ARBA" id="ARBA00023125"/>
    </source>
</evidence>
<proteinExistence type="inferred from homology"/>
<dbReference type="PIRSF" id="PIRSF006707">
    <property type="entry name" value="MJ1563"/>
    <property type="match status" value="1"/>
</dbReference>
<dbReference type="InterPro" id="IPR026282">
    <property type="entry name" value="MJ1563"/>
</dbReference>
<dbReference type="RefSeq" id="WP_110131390.1">
    <property type="nucleotide sequence ID" value="NZ_QHJQ01000007.1"/>
</dbReference>
<dbReference type="AlphaFoldDB" id="A0A317ZE62"/>
<accession>A0A317ZE62</accession>
<dbReference type="PANTHER" id="PTHR38465">
    <property type="entry name" value="HTH-TYPE TRANSCRIPTIONAL REGULATOR MJ1563-RELATED"/>
    <property type="match status" value="1"/>
</dbReference>